<dbReference type="AlphaFoldDB" id="A0AAN9KSX2"/>
<organism evidence="1 2">
    <name type="scientific">Canavalia gladiata</name>
    <name type="common">Sword bean</name>
    <name type="synonym">Dolichos gladiatus</name>
    <dbReference type="NCBI Taxonomy" id="3824"/>
    <lineage>
        <taxon>Eukaryota</taxon>
        <taxon>Viridiplantae</taxon>
        <taxon>Streptophyta</taxon>
        <taxon>Embryophyta</taxon>
        <taxon>Tracheophyta</taxon>
        <taxon>Spermatophyta</taxon>
        <taxon>Magnoliopsida</taxon>
        <taxon>eudicotyledons</taxon>
        <taxon>Gunneridae</taxon>
        <taxon>Pentapetalae</taxon>
        <taxon>rosids</taxon>
        <taxon>fabids</taxon>
        <taxon>Fabales</taxon>
        <taxon>Fabaceae</taxon>
        <taxon>Papilionoideae</taxon>
        <taxon>50 kb inversion clade</taxon>
        <taxon>NPAAA clade</taxon>
        <taxon>indigoferoid/millettioid clade</taxon>
        <taxon>Phaseoleae</taxon>
        <taxon>Canavalia</taxon>
    </lineage>
</organism>
<evidence type="ECO:0000313" key="1">
    <source>
        <dbReference type="EMBL" id="KAK7323275.1"/>
    </source>
</evidence>
<protein>
    <submittedName>
        <fullName evidence="1">Uncharacterized protein</fullName>
    </submittedName>
</protein>
<sequence>MGKKKKENRKEGFIVLLHREFHFCCFVNRSQYIAAVIHLFCKHTVKSSWHEPPLVVVGYTCNTLDN</sequence>
<dbReference type="Proteomes" id="UP001367508">
    <property type="component" value="Unassembled WGS sequence"/>
</dbReference>
<accession>A0AAN9KSX2</accession>
<dbReference type="EMBL" id="JAYMYQ010000006">
    <property type="protein sequence ID" value="KAK7323275.1"/>
    <property type="molecule type" value="Genomic_DNA"/>
</dbReference>
<keyword evidence="2" id="KW-1185">Reference proteome</keyword>
<gene>
    <name evidence="1" type="ORF">VNO77_26740</name>
</gene>
<name>A0AAN9KSX2_CANGL</name>
<comment type="caution">
    <text evidence="1">The sequence shown here is derived from an EMBL/GenBank/DDBJ whole genome shotgun (WGS) entry which is preliminary data.</text>
</comment>
<proteinExistence type="predicted"/>
<reference evidence="1 2" key="1">
    <citation type="submission" date="2024-01" db="EMBL/GenBank/DDBJ databases">
        <title>The genomes of 5 underutilized Papilionoideae crops provide insights into root nodulation and disease resistanc.</title>
        <authorList>
            <person name="Jiang F."/>
        </authorList>
    </citation>
    <scope>NUCLEOTIDE SEQUENCE [LARGE SCALE GENOMIC DNA]</scope>
    <source>
        <strain evidence="1">LVBAO_FW01</strain>
        <tissue evidence="1">Leaves</tissue>
    </source>
</reference>
<evidence type="ECO:0000313" key="2">
    <source>
        <dbReference type="Proteomes" id="UP001367508"/>
    </source>
</evidence>